<keyword evidence="1" id="KW-1133">Transmembrane helix</keyword>
<gene>
    <name evidence="2" type="ORF">TM448A06313_0005</name>
</gene>
<keyword evidence="1" id="KW-0472">Membrane</keyword>
<evidence type="ECO:0000256" key="1">
    <source>
        <dbReference type="SAM" id="Phobius"/>
    </source>
</evidence>
<protein>
    <submittedName>
        <fullName evidence="2">Uncharacterized protein</fullName>
    </submittedName>
</protein>
<reference evidence="2" key="1">
    <citation type="submission" date="2020-03" db="EMBL/GenBank/DDBJ databases">
        <title>The deep terrestrial virosphere.</title>
        <authorList>
            <person name="Holmfeldt K."/>
            <person name="Nilsson E."/>
            <person name="Simone D."/>
            <person name="Lopez-Fernandez M."/>
            <person name="Wu X."/>
            <person name="de Brujin I."/>
            <person name="Lundin D."/>
            <person name="Andersson A."/>
            <person name="Bertilsson S."/>
            <person name="Dopson M."/>
        </authorList>
    </citation>
    <scope>NUCLEOTIDE SEQUENCE</scope>
    <source>
        <strain evidence="2">TM448A06313</strain>
    </source>
</reference>
<organism evidence="2">
    <name type="scientific">viral metagenome</name>
    <dbReference type="NCBI Taxonomy" id="1070528"/>
    <lineage>
        <taxon>unclassified sequences</taxon>
        <taxon>metagenomes</taxon>
        <taxon>organismal metagenomes</taxon>
    </lineage>
</organism>
<keyword evidence="1" id="KW-0812">Transmembrane</keyword>
<feature type="transmembrane region" description="Helical" evidence="1">
    <location>
        <begin position="6"/>
        <end position="23"/>
    </location>
</feature>
<proteinExistence type="predicted"/>
<sequence length="68" mass="7507">MTFELIAGGVILVLTAAVGWLSYKYGQVKTRQKIDEGKADDMAKDAETASKPYVPNPISDVRRMCDKD</sequence>
<evidence type="ECO:0000313" key="2">
    <source>
        <dbReference type="EMBL" id="QJA54971.1"/>
    </source>
</evidence>
<dbReference type="EMBL" id="MT144555">
    <property type="protein sequence ID" value="QJA54971.1"/>
    <property type="molecule type" value="Genomic_DNA"/>
</dbReference>
<accession>A0A6H2A5R4</accession>
<name>A0A6H2A5R4_9ZZZZ</name>
<dbReference type="AlphaFoldDB" id="A0A6H2A5R4"/>